<evidence type="ECO:0000313" key="2">
    <source>
        <dbReference type="EMBL" id="KAJ1193374.1"/>
    </source>
</evidence>
<dbReference type="AlphaFoldDB" id="A0AAV7UZJ4"/>
<comment type="caution">
    <text evidence="2">The sequence shown here is derived from an EMBL/GenBank/DDBJ whole genome shotgun (WGS) entry which is preliminary data.</text>
</comment>
<dbReference type="Proteomes" id="UP001066276">
    <property type="component" value="Chromosome 2_2"/>
</dbReference>
<reference evidence="2" key="1">
    <citation type="journal article" date="2022" name="bioRxiv">
        <title>Sequencing and chromosome-scale assembly of the giantPleurodeles waltlgenome.</title>
        <authorList>
            <person name="Brown T."/>
            <person name="Elewa A."/>
            <person name="Iarovenko S."/>
            <person name="Subramanian E."/>
            <person name="Araus A.J."/>
            <person name="Petzold A."/>
            <person name="Susuki M."/>
            <person name="Suzuki K.-i.T."/>
            <person name="Hayashi T."/>
            <person name="Toyoda A."/>
            <person name="Oliveira C."/>
            <person name="Osipova E."/>
            <person name="Leigh N.D."/>
            <person name="Simon A."/>
            <person name="Yun M.H."/>
        </authorList>
    </citation>
    <scope>NUCLEOTIDE SEQUENCE</scope>
    <source>
        <strain evidence="2">20211129_DDA</strain>
        <tissue evidence="2">Liver</tissue>
    </source>
</reference>
<evidence type="ECO:0000313" key="3">
    <source>
        <dbReference type="Proteomes" id="UP001066276"/>
    </source>
</evidence>
<evidence type="ECO:0000256" key="1">
    <source>
        <dbReference type="SAM" id="MobiDB-lite"/>
    </source>
</evidence>
<name>A0AAV7UZJ4_PLEWA</name>
<accession>A0AAV7UZJ4</accession>
<dbReference type="EMBL" id="JANPWB010000004">
    <property type="protein sequence ID" value="KAJ1193374.1"/>
    <property type="molecule type" value="Genomic_DNA"/>
</dbReference>
<keyword evidence="3" id="KW-1185">Reference proteome</keyword>
<feature type="region of interest" description="Disordered" evidence="1">
    <location>
        <begin position="13"/>
        <end position="87"/>
    </location>
</feature>
<feature type="compositionally biased region" description="Basic and acidic residues" evidence="1">
    <location>
        <begin position="23"/>
        <end position="47"/>
    </location>
</feature>
<protein>
    <submittedName>
        <fullName evidence="2">Uncharacterized protein</fullName>
    </submittedName>
</protein>
<gene>
    <name evidence="2" type="ORF">NDU88_002672</name>
</gene>
<organism evidence="2 3">
    <name type="scientific">Pleurodeles waltl</name>
    <name type="common">Iberian ribbed newt</name>
    <dbReference type="NCBI Taxonomy" id="8319"/>
    <lineage>
        <taxon>Eukaryota</taxon>
        <taxon>Metazoa</taxon>
        <taxon>Chordata</taxon>
        <taxon>Craniata</taxon>
        <taxon>Vertebrata</taxon>
        <taxon>Euteleostomi</taxon>
        <taxon>Amphibia</taxon>
        <taxon>Batrachia</taxon>
        <taxon>Caudata</taxon>
        <taxon>Salamandroidea</taxon>
        <taxon>Salamandridae</taxon>
        <taxon>Pleurodelinae</taxon>
        <taxon>Pleurodeles</taxon>
    </lineage>
</organism>
<proteinExistence type="predicted"/>
<sequence length="87" mass="9712">MTMAVPAMVIIHHGYPGVNSGSNRERNPTKRTKEFTEREGPVKEQPRTPKQRAGNPEARKVKPVAGTYRQGATRKPSNFLSVYGSLY</sequence>